<sequence length="96" mass="9560">MGILWAIISWIIIGAIIGLVARALMPGKQAMGLGSTIILGIIGAIVGGFLGGLFGGAGISGIMSNPWSIGTIVLAVIGAIIVMVVYGLVAGRSNRA</sequence>
<keyword evidence="6 7" id="KW-0472">Membrane</keyword>
<accession>A0A1X6WSN7</accession>
<dbReference type="AlphaFoldDB" id="A0A1X6WSN7"/>
<dbReference type="RefSeq" id="WP_087101512.1">
    <property type="nucleotide sequence ID" value="NZ_FWFG01000001.1"/>
</dbReference>
<dbReference type="OrthoDB" id="4794473at2"/>
<keyword evidence="9" id="KW-1185">Reference proteome</keyword>
<protein>
    <submittedName>
        <fullName evidence="8">Transglycosylase associated protein</fullName>
    </submittedName>
</protein>
<dbReference type="PANTHER" id="PTHR33884">
    <property type="entry name" value="UPF0410 PROTEIN YMGE"/>
    <property type="match status" value="1"/>
</dbReference>
<evidence type="ECO:0000256" key="5">
    <source>
        <dbReference type="ARBA" id="ARBA00022989"/>
    </source>
</evidence>
<evidence type="ECO:0000256" key="2">
    <source>
        <dbReference type="ARBA" id="ARBA00011006"/>
    </source>
</evidence>
<evidence type="ECO:0000256" key="4">
    <source>
        <dbReference type="ARBA" id="ARBA00022692"/>
    </source>
</evidence>
<feature type="transmembrane region" description="Helical" evidence="7">
    <location>
        <begin position="6"/>
        <end position="25"/>
    </location>
</feature>
<keyword evidence="5 7" id="KW-1133">Transmembrane helix</keyword>
<dbReference type="EMBL" id="FWFG01000001">
    <property type="protein sequence ID" value="SLM87709.1"/>
    <property type="molecule type" value="Genomic_DNA"/>
</dbReference>
<name>A0A1X6WSN7_9MICO</name>
<feature type="transmembrane region" description="Helical" evidence="7">
    <location>
        <begin position="69"/>
        <end position="89"/>
    </location>
</feature>
<keyword evidence="3" id="KW-1003">Cell membrane</keyword>
<feature type="transmembrane region" description="Helical" evidence="7">
    <location>
        <begin position="37"/>
        <end position="63"/>
    </location>
</feature>
<evidence type="ECO:0000313" key="8">
    <source>
        <dbReference type="EMBL" id="SLM87709.1"/>
    </source>
</evidence>
<evidence type="ECO:0000256" key="7">
    <source>
        <dbReference type="SAM" id="Phobius"/>
    </source>
</evidence>
<keyword evidence="4 7" id="KW-0812">Transmembrane</keyword>
<comment type="similarity">
    <text evidence="2">Belongs to the UPF0410 family.</text>
</comment>
<dbReference type="InterPro" id="IPR007341">
    <property type="entry name" value="Transgly_assoc"/>
</dbReference>
<evidence type="ECO:0000256" key="1">
    <source>
        <dbReference type="ARBA" id="ARBA00004651"/>
    </source>
</evidence>
<dbReference type="Proteomes" id="UP000195981">
    <property type="component" value="Unassembled WGS sequence"/>
</dbReference>
<dbReference type="PANTHER" id="PTHR33884:SF3">
    <property type="entry name" value="UPF0410 PROTEIN YMGE"/>
    <property type="match status" value="1"/>
</dbReference>
<reference evidence="8 9" key="1">
    <citation type="submission" date="2017-02" db="EMBL/GenBank/DDBJ databases">
        <authorList>
            <person name="Peterson S.W."/>
        </authorList>
    </citation>
    <scope>NUCLEOTIDE SEQUENCE [LARGE SCALE GENOMIC DNA]</scope>
    <source>
        <strain evidence="8 9">CIP104813</strain>
    </source>
</reference>
<gene>
    <name evidence="8" type="ORF">FM110_00165</name>
</gene>
<proteinExistence type="inferred from homology"/>
<dbReference type="GO" id="GO:0005886">
    <property type="term" value="C:plasma membrane"/>
    <property type="evidence" value="ECO:0007669"/>
    <property type="project" value="UniProtKB-SubCell"/>
</dbReference>
<organism evidence="8 9">
    <name type="scientific">Brachybacterium nesterenkovii</name>
    <dbReference type="NCBI Taxonomy" id="47847"/>
    <lineage>
        <taxon>Bacteria</taxon>
        <taxon>Bacillati</taxon>
        <taxon>Actinomycetota</taxon>
        <taxon>Actinomycetes</taxon>
        <taxon>Micrococcales</taxon>
        <taxon>Dermabacteraceae</taxon>
        <taxon>Brachybacterium</taxon>
    </lineage>
</organism>
<evidence type="ECO:0000313" key="9">
    <source>
        <dbReference type="Proteomes" id="UP000195981"/>
    </source>
</evidence>
<dbReference type="Pfam" id="PF04226">
    <property type="entry name" value="Transgly_assoc"/>
    <property type="match status" value="1"/>
</dbReference>
<comment type="subcellular location">
    <subcellularLocation>
        <location evidence="1">Cell membrane</location>
        <topology evidence="1">Multi-pass membrane protein</topology>
    </subcellularLocation>
</comment>
<evidence type="ECO:0000256" key="6">
    <source>
        <dbReference type="ARBA" id="ARBA00023136"/>
    </source>
</evidence>
<evidence type="ECO:0000256" key="3">
    <source>
        <dbReference type="ARBA" id="ARBA00022475"/>
    </source>
</evidence>